<dbReference type="Gene3D" id="3.90.226.10">
    <property type="entry name" value="2-enoyl-CoA Hydratase, Chain A, domain 1"/>
    <property type="match status" value="1"/>
</dbReference>
<dbReference type="SMART" id="SM00245">
    <property type="entry name" value="TSPc"/>
    <property type="match status" value="1"/>
</dbReference>
<protein>
    <submittedName>
        <fullName evidence="3">Protease</fullName>
    </submittedName>
</protein>
<feature type="domain" description="PDZ" evidence="2">
    <location>
        <begin position="123"/>
        <end position="183"/>
    </location>
</feature>
<dbReference type="GO" id="GO:0008236">
    <property type="term" value="F:serine-type peptidase activity"/>
    <property type="evidence" value="ECO:0007669"/>
    <property type="project" value="InterPro"/>
</dbReference>
<dbReference type="InterPro" id="IPR005151">
    <property type="entry name" value="Tail-specific_protease"/>
</dbReference>
<dbReference type="InterPro" id="IPR029045">
    <property type="entry name" value="ClpP/crotonase-like_dom_sf"/>
</dbReference>
<gene>
    <name evidence="3" type="ORF">DFI_00865</name>
</gene>
<evidence type="ECO:0000313" key="3">
    <source>
        <dbReference type="EMBL" id="ASN79747.1"/>
    </source>
</evidence>
<dbReference type="RefSeq" id="WP_027463293.1">
    <property type="nucleotide sequence ID" value="NZ_CP021081.1"/>
</dbReference>
<reference evidence="3 4" key="1">
    <citation type="submission" date="2017-05" db="EMBL/GenBank/DDBJ databases">
        <title>The complete genome sequence of Deinococcus ficus isolated from the rhizosphere of the Ficus religiosa L. in Taiwan.</title>
        <authorList>
            <person name="Wu K.-M."/>
            <person name="Liao T.-L."/>
            <person name="Liu Y.-M."/>
            <person name="Young C.-C."/>
            <person name="Tsai S.-F."/>
        </authorList>
    </citation>
    <scope>NUCLEOTIDE SEQUENCE [LARGE SCALE GENOMIC DNA]</scope>
    <source>
        <strain evidence="3 4">CC-FR2-10</strain>
    </source>
</reference>
<dbReference type="Pfam" id="PF17820">
    <property type="entry name" value="PDZ_6"/>
    <property type="match status" value="1"/>
</dbReference>
<keyword evidence="4" id="KW-1185">Reference proteome</keyword>
<dbReference type="Gene3D" id="3.30.750.44">
    <property type="match status" value="1"/>
</dbReference>
<dbReference type="Pfam" id="PF03572">
    <property type="entry name" value="Peptidase_S41"/>
    <property type="match status" value="1"/>
</dbReference>
<dbReference type="InterPro" id="IPR041489">
    <property type="entry name" value="PDZ_6"/>
</dbReference>
<dbReference type="PROSITE" id="PS50106">
    <property type="entry name" value="PDZ"/>
    <property type="match status" value="1"/>
</dbReference>
<dbReference type="InterPro" id="IPR001478">
    <property type="entry name" value="PDZ"/>
</dbReference>
<dbReference type="Gene3D" id="2.30.42.10">
    <property type="match status" value="1"/>
</dbReference>
<keyword evidence="1" id="KW-0732">Signal</keyword>
<feature type="chain" id="PRO_5011262367" evidence="1">
    <location>
        <begin position="40"/>
        <end position="442"/>
    </location>
</feature>
<dbReference type="KEGG" id="dfc:DFI_00865"/>
<dbReference type="GO" id="GO:0007165">
    <property type="term" value="P:signal transduction"/>
    <property type="evidence" value="ECO:0007669"/>
    <property type="project" value="TreeGrafter"/>
</dbReference>
<dbReference type="GO" id="GO:0030288">
    <property type="term" value="C:outer membrane-bounded periplasmic space"/>
    <property type="evidence" value="ECO:0007669"/>
    <property type="project" value="TreeGrafter"/>
</dbReference>
<dbReference type="SUPFAM" id="SSF52096">
    <property type="entry name" value="ClpP/crotonase"/>
    <property type="match status" value="1"/>
</dbReference>
<name>A0A221SSY7_9DEIO</name>
<sequence length="442" mass="46139">MNAFPLARTLSAFPVLTGRGTRSLLLGAALLLGAPGTHAQAVSPAQAAFNQVNDLLVNEYGGLSGVDRAALRAEYQSRLDAVCAPQPQDCPADKAYPVLQAEVSALEDQHSFFMMPQEFQDFIASVSGGNRRQFGVKLAALDGQNRVVLEVIAGSTAAQAGLQRGDVLLTLDGKPYTYTALRDARLSGQGIQLGFSRAGQTLTTSLASSESSTVDLPRLSYVSRNGKDVAVLRIPTFISGGGVAQTVHDLVGQAQARGVQGLVVDLRGNPGGSLIECDQSISAFVPTLTRLARTADGADATVVRGGVRLENGRVVGAPIRNPQLWTGPLTVLVDEGSGSCSEFFAYETQFARRGLVVGEVTAGVGNTSTRVFQVGAAAVQLTLLHYVKPDGTPYPESVTPDVVKEQGEAEIRLLTQGVDSALEASVDALAGAPALAADLSRP</sequence>
<dbReference type="PANTHER" id="PTHR32060:SF30">
    <property type="entry name" value="CARBOXY-TERMINAL PROCESSING PROTEASE CTPA"/>
    <property type="match status" value="1"/>
</dbReference>
<dbReference type="Proteomes" id="UP000259030">
    <property type="component" value="Chromosome"/>
</dbReference>
<dbReference type="CDD" id="cd07562">
    <property type="entry name" value="Peptidase_S41_TRI"/>
    <property type="match status" value="1"/>
</dbReference>
<organism evidence="3 4">
    <name type="scientific">Deinococcus ficus</name>
    <dbReference type="NCBI Taxonomy" id="317577"/>
    <lineage>
        <taxon>Bacteria</taxon>
        <taxon>Thermotogati</taxon>
        <taxon>Deinococcota</taxon>
        <taxon>Deinococci</taxon>
        <taxon>Deinococcales</taxon>
        <taxon>Deinococcaceae</taxon>
        <taxon>Deinococcus</taxon>
    </lineage>
</organism>
<dbReference type="GO" id="GO:0006508">
    <property type="term" value="P:proteolysis"/>
    <property type="evidence" value="ECO:0007669"/>
    <property type="project" value="UniProtKB-KW"/>
</dbReference>
<keyword evidence="3" id="KW-0378">Hydrolase</keyword>
<dbReference type="PANTHER" id="PTHR32060">
    <property type="entry name" value="TAIL-SPECIFIC PROTEASE"/>
    <property type="match status" value="1"/>
</dbReference>
<evidence type="ECO:0000313" key="4">
    <source>
        <dbReference type="Proteomes" id="UP000259030"/>
    </source>
</evidence>
<dbReference type="SMART" id="SM00228">
    <property type="entry name" value="PDZ"/>
    <property type="match status" value="1"/>
</dbReference>
<keyword evidence="3" id="KW-0645">Protease</keyword>
<dbReference type="EMBL" id="CP021081">
    <property type="protein sequence ID" value="ASN79747.1"/>
    <property type="molecule type" value="Genomic_DNA"/>
</dbReference>
<evidence type="ECO:0000256" key="1">
    <source>
        <dbReference type="SAM" id="SignalP"/>
    </source>
</evidence>
<proteinExistence type="predicted"/>
<accession>A0A221SSY7</accession>
<evidence type="ECO:0000259" key="2">
    <source>
        <dbReference type="PROSITE" id="PS50106"/>
    </source>
</evidence>
<dbReference type="AlphaFoldDB" id="A0A221SSY7"/>
<dbReference type="InterPro" id="IPR036034">
    <property type="entry name" value="PDZ_sf"/>
</dbReference>
<dbReference type="SUPFAM" id="SSF50156">
    <property type="entry name" value="PDZ domain-like"/>
    <property type="match status" value="1"/>
</dbReference>
<dbReference type="STRING" id="317577.GCA_000419625_01007"/>
<dbReference type="GO" id="GO:0004175">
    <property type="term" value="F:endopeptidase activity"/>
    <property type="evidence" value="ECO:0007669"/>
    <property type="project" value="TreeGrafter"/>
</dbReference>
<feature type="signal peptide" evidence="1">
    <location>
        <begin position="1"/>
        <end position="39"/>
    </location>
</feature>